<gene>
    <name evidence="6" type="ORF">QTO34_015274</name>
</gene>
<evidence type="ECO:0000256" key="1">
    <source>
        <dbReference type="ARBA" id="ARBA00005298"/>
    </source>
</evidence>
<keyword evidence="7" id="KW-1185">Reference proteome</keyword>
<evidence type="ECO:0000259" key="5">
    <source>
        <dbReference type="SMART" id="SM01017"/>
    </source>
</evidence>
<comment type="similarity">
    <text evidence="1">Belongs to the arrestin family.</text>
</comment>
<name>A0AA40LSX6_CNENI</name>
<dbReference type="FunFam" id="2.60.40.640:FF:000014">
    <property type="entry name" value="arrestin domain-containing protein 2 isoform X1"/>
    <property type="match status" value="1"/>
</dbReference>
<sequence>MPRGLEVDLGEGVPSNSNSQCKGQEARPELGALSLLCAQARAMRPGGVRSFALELERGGAYRGGELLCGRVLLEAAAPLRVRALEVAARGGATTHWLQGRSVGINAVSSDFTAVRDISAAAAAAAPSVRWGEFFPGLEFWWPLQGFEARVHVSRACIPGAMLFDKVKAFVVLLDDASAGADPVFSGGQAVAGRVLLELAGPARVGALRLRARGRAHVHWSESRSSGSSTAYTQSYSERVEVLSHRATLLGPDTGETTTLPAGRHEFPFSFQLPPTLVTSFEGKHGSVRYCIKATLHRPWVPARRARKVFTVIEPVDINTPTLLAPQAGAREKVARSWYSNRGLVSLSAKIDRKGYTPGEVIPVFAEIDNSSTRPVLPRAVVVQTQTFMARGARKQKHAVVASLSGEPVGPGRRALWQGRALRIPPVGPSILHCRVLHVDYALKVCVDIPGTSKLLLELPLVIGTVPRHPFGSRSSSVGSHASFLLDWGLGAMPEQPEAPPDYSEVVAGDVAAGGQSPLPLPQDSDVSLEGPFFAYIQEFRLRPPPLYSEVSLGIQEAPMPFRALGAEREVGDTGEDPNPPSEAMRPRSMTC</sequence>
<evidence type="ECO:0000256" key="2">
    <source>
        <dbReference type="ARBA" id="ARBA00065777"/>
    </source>
</evidence>
<dbReference type="EMBL" id="JAULJE010000005">
    <property type="protein sequence ID" value="KAK1342509.1"/>
    <property type="molecule type" value="Genomic_DNA"/>
</dbReference>
<feature type="region of interest" description="Disordered" evidence="4">
    <location>
        <begin position="1"/>
        <end position="24"/>
    </location>
</feature>
<dbReference type="Pfam" id="PF00339">
    <property type="entry name" value="Arrestin_N"/>
    <property type="match status" value="1"/>
</dbReference>
<dbReference type="GO" id="GO:0005737">
    <property type="term" value="C:cytoplasm"/>
    <property type="evidence" value="ECO:0007669"/>
    <property type="project" value="TreeGrafter"/>
</dbReference>
<accession>A0AA40LSX6</accession>
<dbReference type="FunFam" id="2.60.40.640:FF:000007">
    <property type="entry name" value="Arrestin domain-containing protein 3 mRNA"/>
    <property type="match status" value="1"/>
</dbReference>
<evidence type="ECO:0000256" key="3">
    <source>
        <dbReference type="ARBA" id="ARBA00074832"/>
    </source>
</evidence>
<evidence type="ECO:0000256" key="4">
    <source>
        <dbReference type="SAM" id="MobiDB-lite"/>
    </source>
</evidence>
<dbReference type="Proteomes" id="UP001177744">
    <property type="component" value="Unassembled WGS sequence"/>
</dbReference>
<dbReference type="GO" id="GO:0005886">
    <property type="term" value="C:plasma membrane"/>
    <property type="evidence" value="ECO:0007669"/>
    <property type="project" value="TreeGrafter"/>
</dbReference>
<comment type="subunit">
    <text evidence="2">Interacts with WWP1 (via WW domains).</text>
</comment>
<feature type="domain" description="Arrestin C-terminal-like" evidence="5">
    <location>
        <begin position="340"/>
        <end position="467"/>
    </location>
</feature>
<dbReference type="AlphaFoldDB" id="A0AA40LSX6"/>
<dbReference type="SMART" id="SM01017">
    <property type="entry name" value="Arrestin_C"/>
    <property type="match status" value="1"/>
</dbReference>
<reference evidence="6" key="1">
    <citation type="submission" date="2023-06" db="EMBL/GenBank/DDBJ databases">
        <title>Reference genome for the Northern bat (Eptesicus nilssonii), a most northern bat species.</title>
        <authorList>
            <person name="Laine V.N."/>
            <person name="Pulliainen A.T."/>
            <person name="Lilley T.M."/>
        </authorList>
    </citation>
    <scope>NUCLEOTIDE SEQUENCE</scope>
    <source>
        <strain evidence="6">BLF_Eptnil</strain>
        <tissue evidence="6">Kidney</tissue>
    </source>
</reference>
<dbReference type="PANTHER" id="PTHR11188:SF48">
    <property type="entry name" value="ARRESTIN DOMAIN-CONTAINING PROTEIN 2"/>
    <property type="match status" value="1"/>
</dbReference>
<protein>
    <recommendedName>
        <fullName evidence="3">Arrestin domain-containing protein 2</fullName>
    </recommendedName>
</protein>
<dbReference type="InterPro" id="IPR014752">
    <property type="entry name" value="Arrestin-like_C"/>
</dbReference>
<dbReference type="SUPFAM" id="SSF81296">
    <property type="entry name" value="E set domains"/>
    <property type="match status" value="2"/>
</dbReference>
<dbReference type="InterPro" id="IPR011021">
    <property type="entry name" value="Arrestin-like_N"/>
</dbReference>
<dbReference type="PANTHER" id="PTHR11188">
    <property type="entry name" value="ARRESTIN DOMAIN CONTAINING PROTEIN"/>
    <property type="match status" value="1"/>
</dbReference>
<feature type="region of interest" description="Disordered" evidence="4">
    <location>
        <begin position="567"/>
        <end position="591"/>
    </location>
</feature>
<comment type="caution">
    <text evidence="6">The sequence shown here is derived from an EMBL/GenBank/DDBJ whole genome shotgun (WGS) entry which is preliminary data.</text>
</comment>
<evidence type="ECO:0000313" key="7">
    <source>
        <dbReference type="Proteomes" id="UP001177744"/>
    </source>
</evidence>
<organism evidence="6 7">
    <name type="scientific">Cnephaeus nilssonii</name>
    <name type="common">Northern bat</name>
    <name type="synonym">Eptesicus nilssonii</name>
    <dbReference type="NCBI Taxonomy" id="3371016"/>
    <lineage>
        <taxon>Eukaryota</taxon>
        <taxon>Metazoa</taxon>
        <taxon>Chordata</taxon>
        <taxon>Craniata</taxon>
        <taxon>Vertebrata</taxon>
        <taxon>Euteleostomi</taxon>
        <taxon>Mammalia</taxon>
        <taxon>Eutheria</taxon>
        <taxon>Laurasiatheria</taxon>
        <taxon>Chiroptera</taxon>
        <taxon>Yangochiroptera</taxon>
        <taxon>Vespertilionidae</taxon>
        <taxon>Cnephaeus</taxon>
    </lineage>
</organism>
<dbReference type="Pfam" id="PF02752">
    <property type="entry name" value="Arrestin_C"/>
    <property type="match status" value="1"/>
</dbReference>
<dbReference type="InterPro" id="IPR014756">
    <property type="entry name" value="Ig_E-set"/>
</dbReference>
<dbReference type="InterPro" id="IPR050357">
    <property type="entry name" value="Arrestin_domain-protein"/>
</dbReference>
<dbReference type="InterPro" id="IPR011022">
    <property type="entry name" value="Arrestin_C-like"/>
</dbReference>
<dbReference type="GO" id="GO:0015031">
    <property type="term" value="P:protein transport"/>
    <property type="evidence" value="ECO:0007669"/>
    <property type="project" value="TreeGrafter"/>
</dbReference>
<dbReference type="Gene3D" id="2.60.40.640">
    <property type="match status" value="2"/>
</dbReference>
<proteinExistence type="inferred from homology"/>
<evidence type="ECO:0000313" key="6">
    <source>
        <dbReference type="EMBL" id="KAK1342509.1"/>
    </source>
</evidence>